<protein>
    <submittedName>
        <fullName evidence="1 2">Uncharacterized protein</fullName>
    </submittedName>
</protein>
<dbReference type="RefSeq" id="XP_009216729.1">
    <property type="nucleotide sequence ID" value="XM_009218465.1"/>
</dbReference>
<reference evidence="2" key="4">
    <citation type="journal article" date="2015" name="G3 (Bethesda)">
        <title>Genome sequences of three phytopathogenic species of the Magnaporthaceae family of fungi.</title>
        <authorList>
            <person name="Okagaki L.H."/>
            <person name="Nunes C.C."/>
            <person name="Sailsbery J."/>
            <person name="Clay B."/>
            <person name="Brown D."/>
            <person name="John T."/>
            <person name="Oh Y."/>
            <person name="Young N."/>
            <person name="Fitzgerald M."/>
            <person name="Haas B.J."/>
            <person name="Zeng Q."/>
            <person name="Young S."/>
            <person name="Adiconis X."/>
            <person name="Fan L."/>
            <person name="Levin J.Z."/>
            <person name="Mitchell T.K."/>
            <person name="Okubara P.A."/>
            <person name="Farman M.L."/>
            <person name="Kohn L.M."/>
            <person name="Birren B."/>
            <person name="Ma L.-J."/>
            <person name="Dean R.A."/>
        </authorList>
    </citation>
    <scope>NUCLEOTIDE SEQUENCE</scope>
    <source>
        <strain evidence="2">R3-111a-1</strain>
    </source>
</reference>
<gene>
    <name evidence="2" type="primary">20341172</name>
    <name evidence="1" type="ORF">GGTG_00714</name>
</gene>
<proteinExistence type="predicted"/>
<reference evidence="1" key="3">
    <citation type="submission" date="2010-09" db="EMBL/GenBank/DDBJ databases">
        <title>Annotation of Gaeumannomyces graminis var. tritici R3-111a-1.</title>
        <authorList>
            <consortium name="The Broad Institute Genome Sequencing Platform"/>
            <person name="Ma L.-J."/>
            <person name="Dead R."/>
            <person name="Young S.K."/>
            <person name="Zeng Q."/>
            <person name="Gargeya S."/>
            <person name="Fitzgerald M."/>
            <person name="Haas B."/>
            <person name="Abouelleil A."/>
            <person name="Alvarado L."/>
            <person name="Arachchi H.M."/>
            <person name="Berlin A."/>
            <person name="Brown A."/>
            <person name="Chapman S.B."/>
            <person name="Chen Z."/>
            <person name="Dunbar C."/>
            <person name="Freedman E."/>
            <person name="Gearin G."/>
            <person name="Gellesch M."/>
            <person name="Goldberg J."/>
            <person name="Griggs A."/>
            <person name="Gujja S."/>
            <person name="Heiman D."/>
            <person name="Howarth C."/>
            <person name="Larson L."/>
            <person name="Lui A."/>
            <person name="MacDonald P.J.P."/>
            <person name="Mehta T."/>
            <person name="Montmayeur A."/>
            <person name="Murphy C."/>
            <person name="Neiman D."/>
            <person name="Pearson M."/>
            <person name="Priest M."/>
            <person name="Roberts A."/>
            <person name="Saif S."/>
            <person name="Shea T."/>
            <person name="Shenoy N."/>
            <person name="Sisk P."/>
            <person name="Stolte C."/>
            <person name="Sykes S."/>
            <person name="Yandava C."/>
            <person name="Wortman J."/>
            <person name="Nusbaum C."/>
            <person name="Birren B."/>
        </authorList>
    </citation>
    <scope>NUCLEOTIDE SEQUENCE</scope>
    <source>
        <strain evidence="1">R3-111a-1</strain>
    </source>
</reference>
<dbReference type="HOGENOM" id="CLU_2277673_0_0_1"/>
<dbReference type="AlphaFoldDB" id="J3NHH7"/>
<reference evidence="2" key="5">
    <citation type="submission" date="2018-04" db="UniProtKB">
        <authorList>
            <consortium name="EnsemblFungi"/>
        </authorList>
    </citation>
    <scope>IDENTIFICATION</scope>
    <source>
        <strain evidence="2">R3-111a-1</strain>
    </source>
</reference>
<evidence type="ECO:0000313" key="2">
    <source>
        <dbReference type="EnsemblFungi" id="EJT80720"/>
    </source>
</evidence>
<dbReference type="EnsemblFungi" id="EJT80720">
    <property type="protein sequence ID" value="EJT80720"/>
    <property type="gene ID" value="GGTG_00714"/>
</dbReference>
<reference evidence="3" key="1">
    <citation type="submission" date="2010-07" db="EMBL/GenBank/DDBJ databases">
        <title>The genome sequence of Gaeumannomyces graminis var. tritici strain R3-111a-1.</title>
        <authorList>
            <consortium name="The Broad Institute Genome Sequencing Platform"/>
            <person name="Ma L.-J."/>
            <person name="Dead R."/>
            <person name="Young S."/>
            <person name="Zeng Q."/>
            <person name="Koehrsen M."/>
            <person name="Alvarado L."/>
            <person name="Berlin A."/>
            <person name="Chapman S.B."/>
            <person name="Chen Z."/>
            <person name="Freedman E."/>
            <person name="Gellesch M."/>
            <person name="Goldberg J."/>
            <person name="Griggs A."/>
            <person name="Gujja S."/>
            <person name="Heilman E.R."/>
            <person name="Heiman D."/>
            <person name="Hepburn T."/>
            <person name="Howarth C."/>
            <person name="Jen D."/>
            <person name="Larson L."/>
            <person name="Mehta T."/>
            <person name="Neiman D."/>
            <person name="Pearson M."/>
            <person name="Roberts A."/>
            <person name="Saif S."/>
            <person name="Shea T."/>
            <person name="Shenoy N."/>
            <person name="Sisk P."/>
            <person name="Stolte C."/>
            <person name="Sykes S."/>
            <person name="Walk T."/>
            <person name="White J."/>
            <person name="Yandava C."/>
            <person name="Haas B."/>
            <person name="Nusbaum C."/>
            <person name="Birren B."/>
        </authorList>
    </citation>
    <scope>NUCLEOTIDE SEQUENCE [LARGE SCALE GENOMIC DNA]</scope>
    <source>
        <strain evidence="3">R3-111a-1</strain>
    </source>
</reference>
<name>J3NHH7_GAET3</name>
<evidence type="ECO:0000313" key="3">
    <source>
        <dbReference type="Proteomes" id="UP000006039"/>
    </source>
</evidence>
<sequence>MTDHLDLGIRISTSPEHEGYTVRARFRSKEEEEEETMISRAVVAQRLAPWKRNHSLGTGAPLAPMFMHLSLYGHRARDMSTPSVGLAPGRAGALVLAQATKY</sequence>
<reference evidence="1" key="2">
    <citation type="submission" date="2010-07" db="EMBL/GenBank/DDBJ databases">
        <authorList>
            <consortium name="The Broad Institute Genome Sequencing Platform"/>
            <consortium name="Broad Institute Genome Sequencing Center for Infectious Disease"/>
            <person name="Ma L.-J."/>
            <person name="Dead R."/>
            <person name="Young S."/>
            <person name="Zeng Q."/>
            <person name="Koehrsen M."/>
            <person name="Alvarado L."/>
            <person name="Berlin A."/>
            <person name="Chapman S.B."/>
            <person name="Chen Z."/>
            <person name="Freedman E."/>
            <person name="Gellesch M."/>
            <person name="Goldberg J."/>
            <person name="Griggs A."/>
            <person name="Gujja S."/>
            <person name="Heilman E.R."/>
            <person name="Heiman D."/>
            <person name="Hepburn T."/>
            <person name="Howarth C."/>
            <person name="Jen D."/>
            <person name="Larson L."/>
            <person name="Mehta T."/>
            <person name="Neiman D."/>
            <person name="Pearson M."/>
            <person name="Roberts A."/>
            <person name="Saif S."/>
            <person name="Shea T."/>
            <person name="Shenoy N."/>
            <person name="Sisk P."/>
            <person name="Stolte C."/>
            <person name="Sykes S."/>
            <person name="Walk T."/>
            <person name="White J."/>
            <person name="Yandava C."/>
            <person name="Haas B."/>
            <person name="Nusbaum C."/>
            <person name="Birren B."/>
        </authorList>
    </citation>
    <scope>NUCLEOTIDE SEQUENCE</scope>
    <source>
        <strain evidence="1">R3-111a-1</strain>
    </source>
</reference>
<accession>J3NHH7</accession>
<dbReference type="EMBL" id="GL385395">
    <property type="protein sequence ID" value="EJT80720.1"/>
    <property type="molecule type" value="Genomic_DNA"/>
</dbReference>
<dbReference type="Proteomes" id="UP000006039">
    <property type="component" value="Unassembled WGS sequence"/>
</dbReference>
<dbReference type="VEuPathDB" id="FungiDB:GGTG_00714"/>
<evidence type="ECO:0000313" key="1">
    <source>
        <dbReference type="EMBL" id="EJT80720.1"/>
    </source>
</evidence>
<dbReference type="GeneID" id="20341172"/>
<organism evidence="1">
    <name type="scientific">Gaeumannomyces tritici (strain R3-111a-1)</name>
    <name type="common">Wheat and barley take-all root rot fungus</name>
    <name type="synonym">Gaeumannomyces graminis var. tritici</name>
    <dbReference type="NCBI Taxonomy" id="644352"/>
    <lineage>
        <taxon>Eukaryota</taxon>
        <taxon>Fungi</taxon>
        <taxon>Dikarya</taxon>
        <taxon>Ascomycota</taxon>
        <taxon>Pezizomycotina</taxon>
        <taxon>Sordariomycetes</taxon>
        <taxon>Sordariomycetidae</taxon>
        <taxon>Magnaporthales</taxon>
        <taxon>Magnaporthaceae</taxon>
        <taxon>Gaeumannomyces</taxon>
    </lineage>
</organism>
<keyword evidence="3" id="KW-1185">Reference proteome</keyword>